<evidence type="ECO:0000313" key="3">
    <source>
        <dbReference type="EMBL" id="KAL3282156.1"/>
    </source>
</evidence>
<feature type="compositionally biased region" description="Basic residues" evidence="2">
    <location>
        <begin position="342"/>
        <end position="358"/>
    </location>
</feature>
<feature type="coiled-coil region" evidence="1">
    <location>
        <begin position="1008"/>
        <end position="1042"/>
    </location>
</feature>
<accession>A0ABD2NTV3</accession>
<keyword evidence="1" id="KW-0175">Coiled coil</keyword>
<keyword evidence="4" id="KW-1185">Reference proteome</keyword>
<evidence type="ECO:0000256" key="2">
    <source>
        <dbReference type="SAM" id="MobiDB-lite"/>
    </source>
</evidence>
<proteinExistence type="predicted"/>
<sequence length="1348" mass="155113">MTQDGYNGGEKLPSHLIVPCIRFVVSRRFHLLGSLFFHEEYLRTKPDKFGRDMSDCIKLYILALQNINLRVIATVSPLTAVFHRAIEILTQVPYMEHFDGILMYNVGRNKEIIHIHDPKYVRDGFLRWFMLYDLQFSLNGKFFLASRYDITDVLDINNRPPLLQKSTSNALYYHQISHYYFNEHISISIRRLIKQGYLDSQAIGTSIFINMFRQLFHRIYGLNDEDCEIFDFDRMNEYIEFIKSIQAVPYRYIREDLSSREKAAASSTTSEQKSRPNRELNALERFVKETPSTYSGLYAQAEKPLESIRQEDMYEPIMITTASGKTFIPVDAAPLPSPARNSKSKNKKKNKRDRKRQQRIAEVSLEKGQPNEEANTKSDLLLLYQNPSRDPPDNGEFLLCTPEKFEEIQSLSRNPIVSWDHNYCMSSASEDLCTKQMKQKSVSTAKTAEMENNPSQLDESVPSLERSKLEKNLFDHILRKEKRKNADSKTTQNLNLNENIRKYKNVNKTNLGAVRKIELEDELNKENITKCLMPTIPDNIVNTTLKKMQDLNLDDEIKEISYSISDPDDSTEYQFEQICGVDSRTPTTEGPYNYSSEQLEDTSICENEIYDKESIEMLVQSYLSKDQLKNMMNEDPTTQKFDSFVQYLQNRSSQYNAILTDTKVETDPSKTNYVKISMKDNDKVDIERVSADSVKPPPVDLFGVSSHDWILPKNNELNIKHSNAPTVIERYKETSEVKTKAVDDSMRRLVHFQDSEHSKTGKQLLGSTKNFLKIGSDGIEKIDTEIYYDPLEINKNVETTKVERLTLDSSGNSSNELSPNNSKKLSSTDYRIIREAQHEKQQTMFGEASNIEEASSIDLLSLEIAESLISDLSESCDRDLYQKADMFASDILAVADEELGATCIQLNEASSSGYEPQNIQIPKECDRMIAPKMQNKRYYSSQSACSSDTDGDFDIIDRLNKRRDSLVTDSQKEVKYGTFPSEQSDKCLLSDFNSEYDDFDDMTINKNVKMIISKLEEKDEEIEKVREKLDAVDKKVSALTNKEHTSKRGYIKKEIYPKGGDSRTGAMKRTIFHRDKTEEPTPTPTNVIKNSENSCDKSKLAATKASYNETLGVKSKKQLARIREEQYKKVANTISQTIKRFSDIFNLPDSDEEKSNRISQASLNFVYDLKRVNENTDLKRKQELLDDSYDRLCLSILGKNAKNPKIQHKMKELMPILQEIASSKQTQDSLCEEILSQHVSKTISSSSESQKRPSKPRDNYVREDVQNLWINNIKGIVRLFKHLGSEKIYFELTPELFKTDHVDHIMLYIQTNGPRVESFPLDERYLPIDLPECFDTLKPHGSTILIDG</sequence>
<name>A0ABD2NTV3_9CUCU</name>
<evidence type="ECO:0000313" key="4">
    <source>
        <dbReference type="Proteomes" id="UP001516400"/>
    </source>
</evidence>
<dbReference type="EMBL" id="JABFTP020000144">
    <property type="protein sequence ID" value="KAL3282156.1"/>
    <property type="molecule type" value="Genomic_DNA"/>
</dbReference>
<dbReference type="Proteomes" id="UP001516400">
    <property type="component" value="Unassembled WGS sequence"/>
</dbReference>
<evidence type="ECO:0000256" key="1">
    <source>
        <dbReference type="SAM" id="Coils"/>
    </source>
</evidence>
<comment type="caution">
    <text evidence="3">The sequence shown here is derived from an EMBL/GenBank/DDBJ whole genome shotgun (WGS) entry which is preliminary data.</text>
</comment>
<organism evidence="3 4">
    <name type="scientific">Cryptolaemus montrouzieri</name>
    <dbReference type="NCBI Taxonomy" id="559131"/>
    <lineage>
        <taxon>Eukaryota</taxon>
        <taxon>Metazoa</taxon>
        <taxon>Ecdysozoa</taxon>
        <taxon>Arthropoda</taxon>
        <taxon>Hexapoda</taxon>
        <taxon>Insecta</taxon>
        <taxon>Pterygota</taxon>
        <taxon>Neoptera</taxon>
        <taxon>Endopterygota</taxon>
        <taxon>Coleoptera</taxon>
        <taxon>Polyphaga</taxon>
        <taxon>Cucujiformia</taxon>
        <taxon>Coccinelloidea</taxon>
        <taxon>Coccinellidae</taxon>
        <taxon>Scymninae</taxon>
        <taxon>Scymnini</taxon>
        <taxon>Cryptolaemus</taxon>
    </lineage>
</organism>
<protein>
    <submittedName>
        <fullName evidence="3">Uncharacterized protein</fullName>
    </submittedName>
</protein>
<feature type="region of interest" description="Disordered" evidence="2">
    <location>
        <begin position="807"/>
        <end position="826"/>
    </location>
</feature>
<feature type="region of interest" description="Disordered" evidence="2">
    <location>
        <begin position="329"/>
        <end position="377"/>
    </location>
</feature>
<gene>
    <name evidence="3" type="ORF">HHI36_005351</name>
</gene>
<reference evidence="3 4" key="1">
    <citation type="journal article" date="2021" name="BMC Biol.">
        <title>Horizontally acquired antibacterial genes associated with adaptive radiation of ladybird beetles.</title>
        <authorList>
            <person name="Li H.S."/>
            <person name="Tang X.F."/>
            <person name="Huang Y.H."/>
            <person name="Xu Z.Y."/>
            <person name="Chen M.L."/>
            <person name="Du X.Y."/>
            <person name="Qiu B.Y."/>
            <person name="Chen P.T."/>
            <person name="Zhang W."/>
            <person name="Slipinski A."/>
            <person name="Escalona H.E."/>
            <person name="Waterhouse R.M."/>
            <person name="Zwick A."/>
            <person name="Pang H."/>
        </authorList>
    </citation>
    <scope>NUCLEOTIDE SEQUENCE [LARGE SCALE GENOMIC DNA]</scope>
    <source>
        <strain evidence="3">SYSU2018</strain>
    </source>
</reference>